<proteinExistence type="predicted"/>
<name>A0A9W6BU63_9CHLO</name>
<protein>
    <recommendedName>
        <fullName evidence="5">F-box domain-containing protein</fullName>
    </recommendedName>
</protein>
<dbReference type="EMBL" id="BRXU01000021">
    <property type="protein sequence ID" value="GLC58030.1"/>
    <property type="molecule type" value="Genomic_DNA"/>
</dbReference>
<organism evidence="3 4">
    <name type="scientific">Pleodorina starrii</name>
    <dbReference type="NCBI Taxonomy" id="330485"/>
    <lineage>
        <taxon>Eukaryota</taxon>
        <taxon>Viridiplantae</taxon>
        <taxon>Chlorophyta</taxon>
        <taxon>core chlorophytes</taxon>
        <taxon>Chlorophyceae</taxon>
        <taxon>CS clade</taxon>
        <taxon>Chlamydomonadales</taxon>
        <taxon>Volvocaceae</taxon>
        <taxon>Pleodorina</taxon>
    </lineage>
</organism>
<evidence type="ECO:0000256" key="1">
    <source>
        <dbReference type="ARBA" id="ARBA00004430"/>
    </source>
</evidence>
<comment type="caution">
    <text evidence="3">The sequence shown here is derived from an EMBL/GenBank/DDBJ whole genome shotgun (WGS) entry which is preliminary data.</text>
</comment>
<evidence type="ECO:0000256" key="2">
    <source>
        <dbReference type="SAM" id="MobiDB-lite"/>
    </source>
</evidence>
<dbReference type="GO" id="GO:0005930">
    <property type="term" value="C:axoneme"/>
    <property type="evidence" value="ECO:0007669"/>
    <property type="project" value="UniProtKB-SubCell"/>
</dbReference>
<feature type="compositionally biased region" description="Basic and acidic residues" evidence="2">
    <location>
        <begin position="619"/>
        <end position="628"/>
    </location>
</feature>
<feature type="region of interest" description="Disordered" evidence="2">
    <location>
        <begin position="600"/>
        <end position="628"/>
    </location>
</feature>
<dbReference type="AlphaFoldDB" id="A0A9W6BU63"/>
<sequence>MEPRDARMVQEATINLDVLSVPVFTAALGSPGLRALRQCSKACREAVDPRFRGLTVMYGSIVPSQRPPADVFRTTASLKGILKRGCRPGSLVIRFHERETVAERIERGENFFRELDGHLLYLRELRVHGVPLTPPLAARIASAAPALTKLILSGDCTGRESLQGGLPVLLRATPALTELSLYNVTAADAWPPAVGSSSGGGGSPRRRDSAVEHGGWLAALQQLPALRSLELYMSYGWQMDDAAAAALGSGLGSLSQLKRLVWEIPSDTSMAAALPGLVSGLCNLTSLSLHWYQLPVNVLELLSSLPQLETLSLGIIGGWSCGTVDLSYLARLTTLKSLSLNLQLLPDSITAGAAAAAGSRDSDGSFHLPPLLQKLRINKPIPLQFMAAVILSLSQQLRTVRLSLDGLYLPRSPAKALRQLEVAAPKLAAMGVRELAFQASPSSSSSFFTIDSSYWVKWLRVLAPLQLHTLKLRRVRLLGETPLRALRLRAPQQQQPQEPPPPPEPSISELVLEECELSPDDLSILWSLHRLRTLTIVGLKAQPSAGGHGGGDNWWRQQELKRSTELLLRKVLGRGVDVRLRGCDDTVMSAAAAVAWEIRRRPPPPPPPMAAAQQQLPETGEHRWGRLL</sequence>
<dbReference type="InterPro" id="IPR032675">
    <property type="entry name" value="LRR_dom_sf"/>
</dbReference>
<gene>
    <name evidence="3" type="primary">PLEST011921</name>
    <name evidence="3" type="ORF">PLESTB_001310300</name>
</gene>
<dbReference type="SUPFAM" id="SSF52047">
    <property type="entry name" value="RNI-like"/>
    <property type="match status" value="1"/>
</dbReference>
<dbReference type="Proteomes" id="UP001165080">
    <property type="component" value="Unassembled WGS sequence"/>
</dbReference>
<feature type="region of interest" description="Disordered" evidence="2">
    <location>
        <begin position="488"/>
        <end position="507"/>
    </location>
</feature>
<evidence type="ECO:0000313" key="4">
    <source>
        <dbReference type="Proteomes" id="UP001165080"/>
    </source>
</evidence>
<comment type="subcellular location">
    <subcellularLocation>
        <location evidence="1">Cytoplasm</location>
        <location evidence="1">Cytoskeleton</location>
        <location evidence="1">Cilium axoneme</location>
    </subcellularLocation>
</comment>
<evidence type="ECO:0000313" key="3">
    <source>
        <dbReference type="EMBL" id="GLC58030.1"/>
    </source>
</evidence>
<accession>A0A9W6BU63</accession>
<evidence type="ECO:0008006" key="5">
    <source>
        <dbReference type="Google" id="ProtNLM"/>
    </source>
</evidence>
<reference evidence="3 4" key="1">
    <citation type="journal article" date="2023" name="Commun. Biol.">
        <title>Reorganization of the ancestral sex-determining regions during the evolution of trioecy in Pleodorina starrii.</title>
        <authorList>
            <person name="Takahashi K."/>
            <person name="Suzuki S."/>
            <person name="Kawai-Toyooka H."/>
            <person name="Yamamoto K."/>
            <person name="Hamaji T."/>
            <person name="Ootsuki R."/>
            <person name="Yamaguchi H."/>
            <person name="Kawachi M."/>
            <person name="Higashiyama T."/>
            <person name="Nozaki H."/>
        </authorList>
    </citation>
    <scope>NUCLEOTIDE SEQUENCE [LARGE SCALE GENOMIC DNA]</scope>
    <source>
        <strain evidence="3 4">NIES-4479</strain>
    </source>
</reference>
<dbReference type="Gene3D" id="3.80.10.10">
    <property type="entry name" value="Ribonuclease Inhibitor"/>
    <property type="match status" value="1"/>
</dbReference>
<keyword evidence="4" id="KW-1185">Reference proteome</keyword>